<sequence length="79" mass="9036">MSERKDLPSSTSPRKTLPFDFLSIWLLWQRSRPRGGFNFSTKDRSIASLSCCIQGSVTRDLRSLGRSWYPQSHVCAELS</sequence>
<reference evidence="1 2" key="1">
    <citation type="journal article" date="2018" name="Sci. Rep.">
        <title>Genome sequence of the cauliflower mushroom Sparassis crispa (Hanabiratake) and its association with beneficial usage.</title>
        <authorList>
            <person name="Kiyama R."/>
            <person name="Furutani Y."/>
            <person name="Kawaguchi K."/>
            <person name="Nakanishi T."/>
        </authorList>
    </citation>
    <scope>NUCLEOTIDE SEQUENCE [LARGE SCALE GENOMIC DNA]</scope>
</reference>
<comment type="caution">
    <text evidence="1">The sequence shown here is derived from an EMBL/GenBank/DDBJ whole genome shotgun (WGS) entry which is preliminary data.</text>
</comment>
<evidence type="ECO:0000313" key="2">
    <source>
        <dbReference type="Proteomes" id="UP000287166"/>
    </source>
</evidence>
<accession>A0A401GLL2</accession>
<evidence type="ECO:0000313" key="1">
    <source>
        <dbReference type="EMBL" id="GBE83068.1"/>
    </source>
</evidence>
<organism evidence="1 2">
    <name type="scientific">Sparassis crispa</name>
    <dbReference type="NCBI Taxonomy" id="139825"/>
    <lineage>
        <taxon>Eukaryota</taxon>
        <taxon>Fungi</taxon>
        <taxon>Dikarya</taxon>
        <taxon>Basidiomycota</taxon>
        <taxon>Agaricomycotina</taxon>
        <taxon>Agaricomycetes</taxon>
        <taxon>Polyporales</taxon>
        <taxon>Sparassidaceae</taxon>
        <taxon>Sparassis</taxon>
    </lineage>
</organism>
<name>A0A401GLL2_9APHY</name>
<dbReference type="GeneID" id="38779985"/>
<dbReference type="EMBL" id="BFAD01000005">
    <property type="protein sequence ID" value="GBE83068.1"/>
    <property type="molecule type" value="Genomic_DNA"/>
</dbReference>
<keyword evidence="2" id="KW-1185">Reference proteome</keyword>
<dbReference type="RefSeq" id="XP_027613981.1">
    <property type="nucleotide sequence ID" value="XM_027758180.1"/>
</dbReference>
<proteinExistence type="predicted"/>
<dbReference type="AlphaFoldDB" id="A0A401GLL2"/>
<dbReference type="InParanoid" id="A0A401GLL2"/>
<gene>
    <name evidence="1" type="ORF">SCP_0501140</name>
</gene>
<dbReference type="Proteomes" id="UP000287166">
    <property type="component" value="Unassembled WGS sequence"/>
</dbReference>
<protein>
    <submittedName>
        <fullName evidence="1">Uncharacterized protein</fullName>
    </submittedName>
</protein>